<evidence type="ECO:0000256" key="6">
    <source>
        <dbReference type="SAM" id="Phobius"/>
    </source>
</evidence>
<dbReference type="AlphaFoldDB" id="A0A2Z2NJU3"/>
<evidence type="ECO:0000313" key="8">
    <source>
        <dbReference type="EMBL" id="ASJ71383.1"/>
    </source>
</evidence>
<evidence type="ECO:0000256" key="1">
    <source>
        <dbReference type="ARBA" id="ARBA00004651"/>
    </source>
</evidence>
<feature type="domain" description="EamA" evidence="7">
    <location>
        <begin position="3"/>
        <end position="125"/>
    </location>
</feature>
<dbReference type="EMBL" id="CP018632">
    <property type="protein sequence ID" value="ASJ71383.1"/>
    <property type="molecule type" value="Genomic_DNA"/>
</dbReference>
<feature type="transmembrane region" description="Helical" evidence="6">
    <location>
        <begin position="109"/>
        <end position="125"/>
    </location>
</feature>
<keyword evidence="4 6" id="KW-1133">Transmembrane helix</keyword>
<feature type="transmembrane region" description="Helical" evidence="6">
    <location>
        <begin position="83"/>
        <end position="102"/>
    </location>
</feature>
<dbReference type="Proteomes" id="UP000250079">
    <property type="component" value="Chromosome"/>
</dbReference>
<evidence type="ECO:0000256" key="2">
    <source>
        <dbReference type="ARBA" id="ARBA00022475"/>
    </source>
</evidence>
<keyword evidence="9" id="KW-1185">Reference proteome</keyword>
<name>A0A2Z2NJU3_9GAMM</name>
<evidence type="ECO:0000256" key="3">
    <source>
        <dbReference type="ARBA" id="ARBA00022692"/>
    </source>
</evidence>
<gene>
    <name evidence="8" type="ORF">IMCC3135_06380</name>
</gene>
<feature type="transmembrane region" description="Helical" evidence="6">
    <location>
        <begin position="12"/>
        <end position="36"/>
    </location>
</feature>
<sequence>MGFVAQATAMDSIGPFLFIALRFIVASAVVLPFAMLESRRQRSSQAAPLVTGDWLKFSLIGLSLFAGMATQQVGLLSTSVTNSGFLTGLYVVFTPILGILLFRDFPHRITWVAAILALAGIYLLSGGNLGELVIGDMLTIGSAVFWSLQVVMIARFVGQSGRPLALSLTQFSVTGFMALVIALVWEPIVWADILQVAPQILYSGIVASGFAFTLQVVGQRYTTAPQAAIFLSSEAPFAAFFAFLWLDERIGLIGLAGCGLIFIAMLAVELVPPWRASAANRAKAASEKLVSHTIVDNA</sequence>
<evidence type="ECO:0000256" key="5">
    <source>
        <dbReference type="ARBA" id="ARBA00023136"/>
    </source>
</evidence>
<comment type="subcellular location">
    <subcellularLocation>
        <location evidence="1">Cell membrane</location>
        <topology evidence="1">Multi-pass membrane protein</topology>
    </subcellularLocation>
</comment>
<dbReference type="GO" id="GO:0005886">
    <property type="term" value="C:plasma membrane"/>
    <property type="evidence" value="ECO:0007669"/>
    <property type="project" value="UniProtKB-SubCell"/>
</dbReference>
<dbReference type="InterPro" id="IPR000620">
    <property type="entry name" value="EamA_dom"/>
</dbReference>
<keyword evidence="2" id="KW-1003">Cell membrane</keyword>
<dbReference type="PANTHER" id="PTHR42920">
    <property type="entry name" value="OS03G0707200 PROTEIN-RELATED"/>
    <property type="match status" value="1"/>
</dbReference>
<feature type="transmembrane region" description="Helical" evidence="6">
    <location>
        <begin position="252"/>
        <end position="271"/>
    </location>
</feature>
<reference evidence="8 9" key="1">
    <citation type="submission" date="2016-12" db="EMBL/GenBank/DDBJ databases">
        <authorList>
            <person name="Song W.-J."/>
            <person name="Kurnit D.M."/>
        </authorList>
    </citation>
    <scope>NUCLEOTIDE SEQUENCE [LARGE SCALE GENOMIC DNA]</scope>
    <source>
        <strain evidence="8 9">IMCC3135</strain>
    </source>
</reference>
<dbReference type="PANTHER" id="PTHR42920:SF5">
    <property type="entry name" value="EAMA DOMAIN-CONTAINING PROTEIN"/>
    <property type="match status" value="1"/>
</dbReference>
<protein>
    <recommendedName>
        <fullName evidence="7">EamA domain-containing protein</fullName>
    </recommendedName>
</protein>
<feature type="transmembrane region" description="Helical" evidence="6">
    <location>
        <begin position="197"/>
        <end position="217"/>
    </location>
</feature>
<feature type="transmembrane region" description="Helical" evidence="6">
    <location>
        <begin position="229"/>
        <end position="246"/>
    </location>
</feature>
<feature type="transmembrane region" description="Helical" evidence="6">
    <location>
        <begin position="164"/>
        <end position="185"/>
    </location>
</feature>
<dbReference type="SUPFAM" id="SSF103481">
    <property type="entry name" value="Multidrug resistance efflux transporter EmrE"/>
    <property type="match status" value="2"/>
</dbReference>
<evidence type="ECO:0000259" key="7">
    <source>
        <dbReference type="Pfam" id="PF00892"/>
    </source>
</evidence>
<keyword evidence="5 6" id="KW-0472">Membrane</keyword>
<accession>A0A2Z2NJU3</accession>
<evidence type="ECO:0000256" key="4">
    <source>
        <dbReference type="ARBA" id="ARBA00022989"/>
    </source>
</evidence>
<feature type="transmembrane region" description="Helical" evidence="6">
    <location>
        <begin position="57"/>
        <end position="77"/>
    </location>
</feature>
<organism evidence="8 9">
    <name type="scientific">Granulosicoccus antarcticus IMCC3135</name>
    <dbReference type="NCBI Taxonomy" id="1192854"/>
    <lineage>
        <taxon>Bacteria</taxon>
        <taxon>Pseudomonadati</taxon>
        <taxon>Pseudomonadota</taxon>
        <taxon>Gammaproteobacteria</taxon>
        <taxon>Chromatiales</taxon>
        <taxon>Granulosicoccaceae</taxon>
        <taxon>Granulosicoccus</taxon>
    </lineage>
</organism>
<feature type="transmembrane region" description="Helical" evidence="6">
    <location>
        <begin position="137"/>
        <end position="157"/>
    </location>
</feature>
<dbReference type="KEGG" id="gai:IMCC3135_06380"/>
<proteinExistence type="predicted"/>
<evidence type="ECO:0000313" key="9">
    <source>
        <dbReference type="Proteomes" id="UP000250079"/>
    </source>
</evidence>
<feature type="domain" description="EamA" evidence="7">
    <location>
        <begin position="134"/>
        <end position="267"/>
    </location>
</feature>
<dbReference type="InterPro" id="IPR037185">
    <property type="entry name" value="EmrE-like"/>
</dbReference>
<keyword evidence="3 6" id="KW-0812">Transmembrane</keyword>
<dbReference type="Pfam" id="PF00892">
    <property type="entry name" value="EamA"/>
    <property type="match status" value="2"/>
</dbReference>
<dbReference type="InterPro" id="IPR051258">
    <property type="entry name" value="Diverse_Substrate_Transporter"/>
</dbReference>